<accession>A0A510V351</accession>
<feature type="transmembrane region" description="Helical" evidence="2">
    <location>
        <begin position="259"/>
        <end position="276"/>
    </location>
</feature>
<dbReference type="PANTHER" id="PTHR23028:SF53">
    <property type="entry name" value="ACYL_TRANSF_3 DOMAIN-CONTAINING PROTEIN"/>
    <property type="match status" value="1"/>
</dbReference>
<dbReference type="GO" id="GO:0016020">
    <property type="term" value="C:membrane"/>
    <property type="evidence" value="ECO:0007669"/>
    <property type="project" value="TreeGrafter"/>
</dbReference>
<feature type="transmembrane region" description="Helical" evidence="2">
    <location>
        <begin position="236"/>
        <end position="252"/>
    </location>
</feature>
<evidence type="ECO:0000313" key="5">
    <source>
        <dbReference type="Proteomes" id="UP000321118"/>
    </source>
</evidence>
<dbReference type="PANTHER" id="PTHR23028">
    <property type="entry name" value="ACETYLTRANSFERASE"/>
    <property type="match status" value="1"/>
</dbReference>
<evidence type="ECO:0000313" key="4">
    <source>
        <dbReference type="EMBL" id="GEK21309.1"/>
    </source>
</evidence>
<keyword evidence="2" id="KW-1133">Transmembrane helix</keyword>
<evidence type="ECO:0000256" key="1">
    <source>
        <dbReference type="SAM" id="MobiDB-lite"/>
    </source>
</evidence>
<feature type="transmembrane region" description="Helical" evidence="2">
    <location>
        <begin position="282"/>
        <end position="302"/>
    </location>
</feature>
<gene>
    <name evidence="4" type="ORF">CXY01_18290</name>
</gene>
<feature type="transmembrane region" description="Helical" evidence="2">
    <location>
        <begin position="107"/>
        <end position="132"/>
    </location>
</feature>
<proteinExistence type="predicted"/>
<dbReference type="GO" id="GO:0009103">
    <property type="term" value="P:lipopolysaccharide biosynthetic process"/>
    <property type="evidence" value="ECO:0007669"/>
    <property type="project" value="TreeGrafter"/>
</dbReference>
<dbReference type="InterPro" id="IPR050879">
    <property type="entry name" value="Acyltransferase_3"/>
</dbReference>
<feature type="compositionally biased region" description="Low complexity" evidence="1">
    <location>
        <begin position="7"/>
        <end position="19"/>
    </location>
</feature>
<evidence type="ECO:0000256" key="2">
    <source>
        <dbReference type="SAM" id="Phobius"/>
    </source>
</evidence>
<feature type="transmembrane region" description="Helical" evidence="2">
    <location>
        <begin position="72"/>
        <end position="95"/>
    </location>
</feature>
<dbReference type="GO" id="GO:0016747">
    <property type="term" value="F:acyltransferase activity, transferring groups other than amino-acyl groups"/>
    <property type="evidence" value="ECO:0007669"/>
    <property type="project" value="InterPro"/>
</dbReference>
<dbReference type="OrthoDB" id="9796461at2"/>
<dbReference type="EMBL" id="BJUB01000005">
    <property type="protein sequence ID" value="GEK21309.1"/>
    <property type="molecule type" value="Genomic_DNA"/>
</dbReference>
<comment type="caution">
    <text evidence="4">The sequence shown here is derived from an EMBL/GenBank/DDBJ whole genome shotgun (WGS) entry which is preliminary data.</text>
</comment>
<keyword evidence="5" id="KW-1185">Reference proteome</keyword>
<keyword evidence="2" id="KW-0472">Membrane</keyword>
<organism evidence="4 5">
    <name type="scientific">Cellulomonas xylanilytica</name>
    <dbReference type="NCBI Taxonomy" id="233583"/>
    <lineage>
        <taxon>Bacteria</taxon>
        <taxon>Bacillati</taxon>
        <taxon>Actinomycetota</taxon>
        <taxon>Actinomycetes</taxon>
        <taxon>Micrococcales</taxon>
        <taxon>Cellulomonadaceae</taxon>
        <taxon>Cellulomonas</taxon>
    </lineage>
</organism>
<evidence type="ECO:0000259" key="3">
    <source>
        <dbReference type="Pfam" id="PF01757"/>
    </source>
</evidence>
<dbReference type="Proteomes" id="UP000321118">
    <property type="component" value="Unassembled WGS sequence"/>
</dbReference>
<feature type="transmembrane region" description="Helical" evidence="2">
    <location>
        <begin position="181"/>
        <end position="200"/>
    </location>
</feature>
<feature type="transmembrane region" description="Helical" evidence="2">
    <location>
        <begin position="323"/>
        <end position="349"/>
    </location>
</feature>
<sequence>MADDHAATIAPARPTTPGGRTRRRALPSLLDVFDPRANALNLIRLLLALGVLLRHSFTMLGTSSGWAPAEVLMRSVFVDAFFAISGFLILGSWVSRPDVRRYARARFLRIMPGFWVCLVVTAFVLAPVHALITGHPITSRFVSDEWGYVWHNSALWIFQEGIDGTPTGASPQESGTWNGSLWTLSWEFACYVGVLVLGVTRLVSRRAVIVVLFLGSLALLSLTSTDVVPGYLPHHAARFATMFLAGAVVYTFRDRIPASRWLLLPAAAVVLLSTALPDYRLIGALPLAYLVIVAGALIKNPALRLPTDLSYGTYIYGYPMQQMLIGVGAASLGVLGFFVASVAVVLPMAALSWRAVERPALRLKNVELLSRFRRPAVPVPPATGPGDDG</sequence>
<feature type="domain" description="Acyltransferase 3" evidence="3">
    <location>
        <begin position="39"/>
        <end position="349"/>
    </location>
</feature>
<dbReference type="InterPro" id="IPR002656">
    <property type="entry name" value="Acyl_transf_3_dom"/>
</dbReference>
<dbReference type="Pfam" id="PF01757">
    <property type="entry name" value="Acyl_transf_3"/>
    <property type="match status" value="1"/>
</dbReference>
<feature type="region of interest" description="Disordered" evidence="1">
    <location>
        <begin position="1"/>
        <end position="22"/>
    </location>
</feature>
<keyword evidence="2" id="KW-0812">Transmembrane</keyword>
<keyword evidence="4" id="KW-0012">Acyltransferase</keyword>
<dbReference type="AlphaFoldDB" id="A0A510V351"/>
<feature type="transmembrane region" description="Helical" evidence="2">
    <location>
        <begin position="45"/>
        <end position="66"/>
    </location>
</feature>
<keyword evidence="4" id="KW-0808">Transferase</keyword>
<feature type="transmembrane region" description="Helical" evidence="2">
    <location>
        <begin position="207"/>
        <end position="224"/>
    </location>
</feature>
<dbReference type="RefSeq" id="WP_146927129.1">
    <property type="nucleotide sequence ID" value="NZ_BJUB01000005.1"/>
</dbReference>
<protein>
    <submittedName>
        <fullName evidence="4">Acyltransferase</fullName>
    </submittedName>
</protein>
<reference evidence="4 5" key="1">
    <citation type="submission" date="2019-07" db="EMBL/GenBank/DDBJ databases">
        <title>Whole genome shotgun sequence of Cellulomonas xylanilytica NBRC 101102.</title>
        <authorList>
            <person name="Hosoyama A."/>
            <person name="Uohara A."/>
            <person name="Ohji S."/>
            <person name="Ichikawa N."/>
        </authorList>
    </citation>
    <scope>NUCLEOTIDE SEQUENCE [LARGE SCALE GENOMIC DNA]</scope>
    <source>
        <strain evidence="4 5">NBRC 101102</strain>
    </source>
</reference>
<name>A0A510V351_9CELL</name>